<comment type="caution">
    <text evidence="2">The sequence shown here is derived from an EMBL/GenBank/DDBJ whole genome shotgun (WGS) entry which is preliminary data.</text>
</comment>
<name>A0ABX1LTJ9_9CYAN</name>
<reference evidence="2 3" key="1">
    <citation type="submission" date="2020-03" db="EMBL/GenBank/DDBJ databases">
        <title>Draft Genome Sequence of 2-Methylisoborneol Producing Pseudanabaena yagii Strain GIHE-NHR1 Isolated from North Han River in South Korea.</title>
        <authorList>
            <person name="Jeong J."/>
        </authorList>
    </citation>
    <scope>NUCLEOTIDE SEQUENCE [LARGE SCALE GENOMIC DNA]</scope>
    <source>
        <strain evidence="2 3">GIHE-NHR1</strain>
    </source>
</reference>
<dbReference type="EMBL" id="JAAVJL010000001">
    <property type="protein sequence ID" value="NMF59493.1"/>
    <property type="molecule type" value="Genomic_DNA"/>
</dbReference>
<gene>
    <name evidence="2" type="ORF">HC246_16085</name>
</gene>
<feature type="region of interest" description="Disordered" evidence="1">
    <location>
        <begin position="1"/>
        <end position="25"/>
    </location>
</feature>
<keyword evidence="3" id="KW-1185">Reference proteome</keyword>
<dbReference type="Proteomes" id="UP000738376">
    <property type="component" value="Unassembled WGS sequence"/>
</dbReference>
<sequence>MCNKNIDTNSPVKSQMDKSNNSVHSNLDKKFSHLPEYMEQKTINLSIAELIDESKYLVYQADQLLAIHKNSIST</sequence>
<evidence type="ECO:0000256" key="1">
    <source>
        <dbReference type="SAM" id="MobiDB-lite"/>
    </source>
</evidence>
<organism evidence="2 3">
    <name type="scientific">Pseudanabaena yagii GIHE-NHR1</name>
    <dbReference type="NCBI Taxonomy" id="2722753"/>
    <lineage>
        <taxon>Bacteria</taxon>
        <taxon>Bacillati</taxon>
        <taxon>Cyanobacteriota</taxon>
        <taxon>Cyanophyceae</taxon>
        <taxon>Pseudanabaenales</taxon>
        <taxon>Pseudanabaenaceae</taxon>
        <taxon>Pseudanabaena</taxon>
        <taxon>Pseudanabaena yagii</taxon>
    </lineage>
</organism>
<protein>
    <submittedName>
        <fullName evidence="2">Uncharacterized protein</fullName>
    </submittedName>
</protein>
<dbReference type="RefSeq" id="WP_169364266.1">
    <property type="nucleotide sequence ID" value="NZ_JAAVJL010000001.1"/>
</dbReference>
<accession>A0ABX1LTJ9</accession>
<proteinExistence type="predicted"/>
<evidence type="ECO:0000313" key="3">
    <source>
        <dbReference type="Proteomes" id="UP000738376"/>
    </source>
</evidence>
<evidence type="ECO:0000313" key="2">
    <source>
        <dbReference type="EMBL" id="NMF59493.1"/>
    </source>
</evidence>